<sequence>MDVKIERIGKTERLSRVVVHEKVAYFSGLTADDRKQDVVGQTRQILAKADGFLESVGSNRAAVLSATIWLRDIADFDRMNAAWIEWIDRNEPPARATVQAVLGLPDIQVEIQFTAAVSS</sequence>
<dbReference type="InterPro" id="IPR006175">
    <property type="entry name" value="YjgF/YER057c/UK114"/>
</dbReference>
<gene>
    <name evidence="1" type="ORF">Q8A70_28615</name>
</gene>
<dbReference type="PANTHER" id="PTHR47328:SF1">
    <property type="entry name" value="RUTC FAMILY PROTEIN YOAB"/>
    <property type="match status" value="1"/>
</dbReference>
<organism evidence="1 2">
    <name type="scientific">Dongia sedimenti</name>
    <dbReference type="NCBI Taxonomy" id="3064282"/>
    <lineage>
        <taxon>Bacteria</taxon>
        <taxon>Pseudomonadati</taxon>
        <taxon>Pseudomonadota</taxon>
        <taxon>Alphaproteobacteria</taxon>
        <taxon>Rhodospirillales</taxon>
        <taxon>Dongiaceae</taxon>
        <taxon>Dongia</taxon>
    </lineage>
</organism>
<dbReference type="InterPro" id="IPR035959">
    <property type="entry name" value="RutC-like_sf"/>
</dbReference>
<protein>
    <submittedName>
        <fullName evidence="1">RidA family protein</fullName>
    </submittedName>
</protein>
<dbReference type="EMBL" id="JAUYVI010000016">
    <property type="protein sequence ID" value="MDQ7251684.1"/>
    <property type="molecule type" value="Genomic_DNA"/>
</dbReference>
<proteinExistence type="predicted"/>
<comment type="caution">
    <text evidence="1">The sequence shown here is derived from an EMBL/GenBank/DDBJ whole genome shotgun (WGS) entry which is preliminary data.</text>
</comment>
<dbReference type="Pfam" id="PF01042">
    <property type="entry name" value="Ribonuc_L-PSP"/>
    <property type="match status" value="1"/>
</dbReference>
<dbReference type="Proteomes" id="UP001230156">
    <property type="component" value="Unassembled WGS sequence"/>
</dbReference>
<accession>A0ABU0YVG4</accession>
<dbReference type="SUPFAM" id="SSF55298">
    <property type="entry name" value="YjgF-like"/>
    <property type="match status" value="1"/>
</dbReference>
<dbReference type="Gene3D" id="3.30.1330.40">
    <property type="entry name" value="RutC-like"/>
    <property type="match status" value="1"/>
</dbReference>
<dbReference type="PANTHER" id="PTHR47328">
    <property type="match status" value="1"/>
</dbReference>
<reference evidence="2" key="1">
    <citation type="submission" date="2023-08" db="EMBL/GenBank/DDBJ databases">
        <title>Rhodospirillaceae gen. nov., a novel taxon isolated from the Yangtze River Yuezi River estuary sludge.</title>
        <authorList>
            <person name="Ruan L."/>
        </authorList>
    </citation>
    <scope>NUCLEOTIDE SEQUENCE [LARGE SCALE GENOMIC DNA]</scope>
    <source>
        <strain evidence="2">R-7</strain>
    </source>
</reference>
<dbReference type="RefSeq" id="WP_379962269.1">
    <property type="nucleotide sequence ID" value="NZ_JAUYVI010000016.1"/>
</dbReference>
<evidence type="ECO:0000313" key="2">
    <source>
        <dbReference type="Proteomes" id="UP001230156"/>
    </source>
</evidence>
<keyword evidence="2" id="KW-1185">Reference proteome</keyword>
<dbReference type="CDD" id="cd06150">
    <property type="entry name" value="YjgF_YER057c_UK114_like_2"/>
    <property type="match status" value="1"/>
</dbReference>
<evidence type="ECO:0000313" key="1">
    <source>
        <dbReference type="EMBL" id="MDQ7251684.1"/>
    </source>
</evidence>
<name>A0ABU0YVG4_9PROT</name>
<dbReference type="InterPro" id="IPR035709">
    <property type="entry name" value="YoaB-like"/>
</dbReference>